<organism evidence="2 3">
    <name type="scientific">Aliivibrio logei 5S-186</name>
    <dbReference type="NCBI Taxonomy" id="626086"/>
    <lineage>
        <taxon>Bacteria</taxon>
        <taxon>Pseudomonadati</taxon>
        <taxon>Pseudomonadota</taxon>
        <taxon>Gammaproteobacteria</taxon>
        <taxon>Vibrionales</taxon>
        <taxon>Vibrionaceae</taxon>
        <taxon>Aliivibrio</taxon>
    </lineage>
</organism>
<dbReference type="EMBL" id="AJYJ02000091">
    <property type="protein sequence ID" value="OEF12744.1"/>
    <property type="molecule type" value="Genomic_DNA"/>
</dbReference>
<evidence type="ECO:0000256" key="1">
    <source>
        <dbReference type="SAM" id="SignalP"/>
    </source>
</evidence>
<reference evidence="2 3" key="1">
    <citation type="journal article" date="2012" name="Science">
        <title>Ecological populations of bacteria act as socially cohesive units of antibiotic production and resistance.</title>
        <authorList>
            <person name="Cordero O.X."/>
            <person name="Wildschutte H."/>
            <person name="Kirkup B."/>
            <person name="Proehl S."/>
            <person name="Ngo L."/>
            <person name="Hussain F."/>
            <person name="Le Roux F."/>
            <person name="Mincer T."/>
            <person name="Polz M.F."/>
        </authorList>
    </citation>
    <scope>NUCLEOTIDE SEQUENCE [LARGE SCALE GENOMIC DNA]</scope>
    <source>
        <strain evidence="2 3">5S-186</strain>
    </source>
</reference>
<protein>
    <submittedName>
        <fullName evidence="2">Uncharacterized protein</fullName>
    </submittedName>
</protein>
<keyword evidence="3" id="KW-1185">Reference proteome</keyword>
<feature type="signal peptide" evidence="1">
    <location>
        <begin position="1"/>
        <end position="20"/>
    </location>
</feature>
<name>A0ABX3AW55_ALILO</name>
<dbReference type="Proteomes" id="UP000095059">
    <property type="component" value="Unassembled WGS sequence"/>
</dbReference>
<comment type="caution">
    <text evidence="2">The sequence shown here is derived from an EMBL/GenBank/DDBJ whole genome shotgun (WGS) entry which is preliminary data.</text>
</comment>
<keyword evidence="1" id="KW-0732">Signal</keyword>
<evidence type="ECO:0000313" key="2">
    <source>
        <dbReference type="EMBL" id="OEF12744.1"/>
    </source>
</evidence>
<feature type="chain" id="PRO_5047465940" evidence="1">
    <location>
        <begin position="21"/>
        <end position="175"/>
    </location>
</feature>
<accession>A0ABX3AW55</accession>
<gene>
    <name evidence="2" type="ORF">A1Q5_08490</name>
</gene>
<proteinExistence type="predicted"/>
<evidence type="ECO:0000313" key="3">
    <source>
        <dbReference type="Proteomes" id="UP000095059"/>
    </source>
</evidence>
<sequence>MNKFKSLVLLSTLISSTTFADTSTSFEPSLPPSLNETPQPSIEAALLFKQLDNKTGECTAEYNSAEGFHDEYFDSLSYDQKARLVMHLQELAFNKCVAYEEALFLKTAILNNDIKFVQMYANLVKPRTDLESKKIMDSIDKNEIERLSKLVLFSQRVEMDTFKFIKERDHQMYLN</sequence>